<evidence type="ECO:0000313" key="10">
    <source>
        <dbReference type="Proteomes" id="UP000460435"/>
    </source>
</evidence>
<feature type="region of interest" description="Disordered" evidence="5">
    <location>
        <begin position="182"/>
        <end position="205"/>
    </location>
</feature>
<dbReference type="PROSITE" id="PS50847">
    <property type="entry name" value="GRAM_POS_ANCHORING"/>
    <property type="match status" value="1"/>
</dbReference>
<proteinExistence type="predicted"/>
<evidence type="ECO:0000256" key="6">
    <source>
        <dbReference type="SAM" id="Phobius"/>
    </source>
</evidence>
<dbReference type="PANTHER" id="PTHR21180:SF32">
    <property type="entry name" value="ENDONUCLEASE_EXONUCLEASE_PHOSPHATASE FAMILY DOMAIN-CONTAINING PROTEIN 1"/>
    <property type="match status" value="1"/>
</dbReference>
<evidence type="ECO:0000256" key="7">
    <source>
        <dbReference type="SAM" id="SignalP"/>
    </source>
</evidence>
<keyword evidence="6" id="KW-0472">Membrane</keyword>
<dbReference type="SUPFAM" id="SSF47781">
    <property type="entry name" value="RuvA domain 2-like"/>
    <property type="match status" value="1"/>
</dbReference>
<keyword evidence="4" id="KW-0572">Peptidoglycan-anchor</keyword>
<keyword evidence="6" id="KW-1133">Transmembrane helix</keyword>
<comment type="caution">
    <text evidence="9">The sequence shown here is derived from an EMBL/GenBank/DDBJ whole genome shotgun (WGS) entry which is preliminary data.</text>
</comment>
<protein>
    <submittedName>
        <fullName evidence="9">LPXTG cell wall anchor domain-containing protein</fullName>
    </submittedName>
</protein>
<dbReference type="InterPro" id="IPR051675">
    <property type="entry name" value="Endo/Exo/Phosphatase_dom_1"/>
</dbReference>
<dbReference type="Pfam" id="PF12836">
    <property type="entry name" value="HHH_3"/>
    <property type="match status" value="1"/>
</dbReference>
<gene>
    <name evidence="9" type="ORF">F7O44_10310</name>
</gene>
<evidence type="ECO:0000313" key="9">
    <source>
        <dbReference type="EMBL" id="NDL57465.1"/>
    </source>
</evidence>
<keyword evidence="1" id="KW-0134">Cell wall</keyword>
<evidence type="ECO:0000259" key="8">
    <source>
        <dbReference type="PROSITE" id="PS50847"/>
    </source>
</evidence>
<dbReference type="Gene3D" id="1.10.150.320">
    <property type="entry name" value="Photosystem II 12 kDa extrinsic protein"/>
    <property type="match status" value="1"/>
</dbReference>
<dbReference type="Pfam" id="PF00746">
    <property type="entry name" value="Gram_pos_anchor"/>
    <property type="match status" value="1"/>
</dbReference>
<reference evidence="9 10" key="1">
    <citation type="submission" date="2019-11" db="EMBL/GenBank/DDBJ databases">
        <authorList>
            <person name="Li X.-J."/>
            <person name="Feng X.-M."/>
        </authorList>
    </citation>
    <scope>NUCLEOTIDE SEQUENCE [LARGE SCALE GENOMIC DNA]</scope>
    <source>
        <strain evidence="9 10">XMNu-373</strain>
    </source>
</reference>
<evidence type="ECO:0000256" key="3">
    <source>
        <dbReference type="ARBA" id="ARBA00022729"/>
    </source>
</evidence>
<dbReference type="AlphaFoldDB" id="A0A7K3M2E6"/>
<keyword evidence="3 7" id="KW-0732">Signal</keyword>
<dbReference type="EMBL" id="WLZY01000003">
    <property type="protein sequence ID" value="NDL57465.1"/>
    <property type="molecule type" value="Genomic_DNA"/>
</dbReference>
<dbReference type="NCBIfam" id="TIGR01167">
    <property type="entry name" value="LPXTG_anchor"/>
    <property type="match status" value="1"/>
</dbReference>
<evidence type="ECO:0000256" key="2">
    <source>
        <dbReference type="ARBA" id="ARBA00022525"/>
    </source>
</evidence>
<organism evidence="9 10">
    <name type="scientific">Phytoactinopolyspora mesophila</name>
    <dbReference type="NCBI Taxonomy" id="2650750"/>
    <lineage>
        <taxon>Bacteria</taxon>
        <taxon>Bacillati</taxon>
        <taxon>Actinomycetota</taxon>
        <taxon>Actinomycetes</taxon>
        <taxon>Jiangellales</taxon>
        <taxon>Jiangellaceae</taxon>
        <taxon>Phytoactinopolyspora</taxon>
    </lineage>
</organism>
<dbReference type="PANTHER" id="PTHR21180">
    <property type="entry name" value="ENDONUCLEASE/EXONUCLEASE/PHOSPHATASE FAMILY DOMAIN-CONTAINING PROTEIN 1"/>
    <property type="match status" value="1"/>
</dbReference>
<dbReference type="Proteomes" id="UP000460435">
    <property type="component" value="Unassembled WGS sequence"/>
</dbReference>
<evidence type="ECO:0000256" key="4">
    <source>
        <dbReference type="ARBA" id="ARBA00023088"/>
    </source>
</evidence>
<feature type="domain" description="Gram-positive cocci surface proteins LPxTG" evidence="8">
    <location>
        <begin position="204"/>
        <end position="236"/>
    </location>
</feature>
<dbReference type="InterPro" id="IPR019931">
    <property type="entry name" value="LPXTG_anchor"/>
</dbReference>
<sequence>MRKIIMAAPAALALVLGGTAAASADPGDRGPSADIVCEDGAATIVVEGLDDAERWQIVTVGGDDAGISVLSDEDGATSVSVEPGEYELAWWVDVDLPYDTLPIEVSPCDEDVAQLCVDVNTADEEELQRLKHIGPDRAAQIIELRPFTSIDDLGRVSGLAAGGERLKELVAGGGDFLPLCPFEDDGTGKPTEDDDEEDGLPEALPDTGAGMALLALAGVGAIGAAGGLSLLRRRLN</sequence>
<keyword evidence="2" id="KW-0964">Secreted</keyword>
<dbReference type="RefSeq" id="WP_162450175.1">
    <property type="nucleotide sequence ID" value="NZ_WLZY01000003.1"/>
</dbReference>
<keyword evidence="10" id="KW-1185">Reference proteome</keyword>
<accession>A0A7K3M2E6</accession>
<feature type="signal peptide" evidence="7">
    <location>
        <begin position="1"/>
        <end position="24"/>
    </location>
</feature>
<evidence type="ECO:0000256" key="5">
    <source>
        <dbReference type="SAM" id="MobiDB-lite"/>
    </source>
</evidence>
<keyword evidence="6" id="KW-0812">Transmembrane</keyword>
<name>A0A7K3M2E6_9ACTN</name>
<feature type="chain" id="PRO_5029662914" evidence="7">
    <location>
        <begin position="25"/>
        <end position="236"/>
    </location>
</feature>
<dbReference type="InterPro" id="IPR010994">
    <property type="entry name" value="RuvA_2-like"/>
</dbReference>
<evidence type="ECO:0000256" key="1">
    <source>
        <dbReference type="ARBA" id="ARBA00022512"/>
    </source>
</evidence>
<feature type="transmembrane region" description="Helical" evidence="6">
    <location>
        <begin position="209"/>
        <end position="231"/>
    </location>
</feature>